<name>A0A809YGI4_9BRAD</name>
<proteinExistence type="predicted"/>
<dbReference type="AlphaFoldDB" id="A0A809YGI4"/>
<accession>A0A809YGI4</accession>
<gene>
    <name evidence="1" type="ORF">XF3B_47670</name>
</gene>
<evidence type="ECO:0008006" key="2">
    <source>
        <dbReference type="Google" id="ProtNLM"/>
    </source>
</evidence>
<protein>
    <recommendedName>
        <fullName evidence="2">Methyltransferase FkbM domain-containing protein</fullName>
    </recommendedName>
</protein>
<organism evidence="1">
    <name type="scientific">Bradyrhizobium diazoefficiens</name>
    <dbReference type="NCBI Taxonomy" id="1355477"/>
    <lineage>
        <taxon>Bacteria</taxon>
        <taxon>Pseudomonadati</taxon>
        <taxon>Pseudomonadota</taxon>
        <taxon>Alphaproteobacteria</taxon>
        <taxon>Hyphomicrobiales</taxon>
        <taxon>Nitrobacteraceae</taxon>
        <taxon>Bradyrhizobium</taxon>
    </lineage>
</organism>
<sequence>MGKTLFDYRDAGYSQSGEEGILLRIMEILGKATGVCCEFGAWDGIHLSNTRRLMENGWRGLMIEADETRFNDLLKTYPEGSAAKSVCALVDDGDNSLANIAARSGTSERLDLVSIDIDGLDFEVFATLDQFPQPPLVVIVEVHTCHKPDDTKPVPREIALQGCGQPLGLFIEQGRKMGYRLVSFVGTNAIFVHRDAGHDSELPTMTGEQVALQNLPVIKANKFAREYLFLVNRGQQQPGYRFDNPLFSWRSLGIGPWRAWLLASGRATP</sequence>
<evidence type="ECO:0000313" key="1">
    <source>
        <dbReference type="EMBL" id="BCE39736.1"/>
    </source>
</evidence>
<reference evidence="1" key="1">
    <citation type="submission" date="2020-05" db="EMBL/GenBank/DDBJ databases">
        <title>Complete genome sequence of Bradyrhizobium diazoefficiens XF3 isolated from soybean nodule.</title>
        <authorList>
            <person name="Noda R."/>
            <person name="Kakizaki K."/>
            <person name="Minamisawa K."/>
        </authorList>
    </citation>
    <scope>NUCLEOTIDE SEQUENCE</scope>
    <source>
        <strain evidence="1">XF3</strain>
    </source>
</reference>
<dbReference type="RefSeq" id="WP_182871777.1">
    <property type="nucleotide sequence ID" value="NZ_AP022639.1"/>
</dbReference>
<dbReference type="EMBL" id="AP023093">
    <property type="protein sequence ID" value="BCE39736.1"/>
    <property type="molecule type" value="Genomic_DNA"/>
</dbReference>